<dbReference type="STRING" id="706587.Desti_0570"/>
<dbReference type="PANTHER" id="PTHR39324">
    <property type="entry name" value="CALCIUM DODECIN"/>
    <property type="match status" value="1"/>
</dbReference>
<sequence length="73" mass="8397">MSVVKIIELVGESPIGWEDAMKQIIAEAQKTLRGITRIGVVEQDVRMINDKIDVWRVRAQVSFRIERSDNDKD</sequence>
<keyword evidence="2" id="KW-1185">Reference proteome</keyword>
<proteinExistence type="predicted"/>
<dbReference type="Proteomes" id="UP000006055">
    <property type="component" value="Chromosome"/>
</dbReference>
<dbReference type="PANTHER" id="PTHR39324:SF1">
    <property type="entry name" value="CALCIUM DODECIN"/>
    <property type="match status" value="1"/>
</dbReference>
<gene>
    <name evidence="1" type="ordered locus">Desti_0570</name>
</gene>
<dbReference type="SUPFAM" id="SSF89807">
    <property type="entry name" value="Dodecin-like"/>
    <property type="match status" value="1"/>
</dbReference>
<protein>
    <recommendedName>
        <fullName evidence="3">Dodecin domain-containing protein</fullName>
    </recommendedName>
</protein>
<dbReference type="EMBL" id="CP003360">
    <property type="protein sequence ID" value="AFM23302.1"/>
    <property type="molecule type" value="Genomic_DNA"/>
</dbReference>
<dbReference type="AlphaFoldDB" id="I4C161"/>
<dbReference type="HOGENOM" id="CLU_161196_2_1_7"/>
<dbReference type="KEGG" id="dti:Desti_0570"/>
<dbReference type="Pfam" id="PF07311">
    <property type="entry name" value="Dodecin"/>
    <property type="match status" value="1"/>
</dbReference>
<organism evidence="1 2">
    <name type="scientific">Desulfomonile tiedjei (strain ATCC 49306 / DSM 6799 / DCB-1)</name>
    <dbReference type="NCBI Taxonomy" id="706587"/>
    <lineage>
        <taxon>Bacteria</taxon>
        <taxon>Pseudomonadati</taxon>
        <taxon>Thermodesulfobacteriota</taxon>
        <taxon>Desulfomonilia</taxon>
        <taxon>Desulfomonilales</taxon>
        <taxon>Desulfomonilaceae</taxon>
        <taxon>Desulfomonile</taxon>
    </lineage>
</organism>
<dbReference type="InterPro" id="IPR036694">
    <property type="entry name" value="Dodecin-like_sf"/>
</dbReference>
<dbReference type="InterPro" id="IPR009923">
    <property type="entry name" value="Dodecin"/>
</dbReference>
<evidence type="ECO:0008006" key="3">
    <source>
        <dbReference type="Google" id="ProtNLM"/>
    </source>
</evidence>
<name>I4C161_DESTA</name>
<accession>I4C161</accession>
<dbReference type="OrthoDB" id="9805889at2"/>
<evidence type="ECO:0000313" key="2">
    <source>
        <dbReference type="Proteomes" id="UP000006055"/>
    </source>
</evidence>
<reference evidence="2" key="1">
    <citation type="submission" date="2012-06" db="EMBL/GenBank/DDBJ databases">
        <title>Complete sequence of chromosome of Desulfomonile tiedjei DSM 6799.</title>
        <authorList>
            <person name="Lucas S."/>
            <person name="Copeland A."/>
            <person name="Lapidus A."/>
            <person name="Glavina del Rio T."/>
            <person name="Dalin E."/>
            <person name="Tice H."/>
            <person name="Bruce D."/>
            <person name="Goodwin L."/>
            <person name="Pitluck S."/>
            <person name="Peters L."/>
            <person name="Ovchinnikova G."/>
            <person name="Zeytun A."/>
            <person name="Lu M."/>
            <person name="Kyrpides N."/>
            <person name="Mavromatis K."/>
            <person name="Ivanova N."/>
            <person name="Brettin T."/>
            <person name="Detter J.C."/>
            <person name="Han C."/>
            <person name="Larimer F."/>
            <person name="Land M."/>
            <person name="Hauser L."/>
            <person name="Markowitz V."/>
            <person name="Cheng J.-F."/>
            <person name="Hugenholtz P."/>
            <person name="Woyke T."/>
            <person name="Wu D."/>
            <person name="Spring S."/>
            <person name="Schroeder M."/>
            <person name="Brambilla E."/>
            <person name="Klenk H.-P."/>
            <person name="Eisen J.A."/>
        </authorList>
    </citation>
    <scope>NUCLEOTIDE SEQUENCE [LARGE SCALE GENOMIC DNA]</scope>
    <source>
        <strain evidence="2">ATCC 49306 / DSM 6799 / DCB-1</strain>
    </source>
</reference>
<evidence type="ECO:0000313" key="1">
    <source>
        <dbReference type="EMBL" id="AFM23302.1"/>
    </source>
</evidence>
<dbReference type="RefSeq" id="WP_014808458.1">
    <property type="nucleotide sequence ID" value="NC_018025.1"/>
</dbReference>
<dbReference type="InterPro" id="IPR025543">
    <property type="entry name" value="Dodecin-like"/>
</dbReference>
<dbReference type="Gene3D" id="3.30.1660.10">
    <property type="entry name" value="Flavin-binding protein dodecin"/>
    <property type="match status" value="1"/>
</dbReference>
<dbReference type="eggNOG" id="COG3360">
    <property type="taxonomic scope" value="Bacteria"/>
</dbReference>